<dbReference type="RefSeq" id="WP_307041672.1">
    <property type="nucleotide sequence ID" value="NZ_JAUSYY010000001.1"/>
</dbReference>
<gene>
    <name evidence="1" type="ORF">QFZ26_001985</name>
</gene>
<protein>
    <submittedName>
        <fullName evidence="1">Uncharacterized protein</fullName>
    </submittedName>
</protein>
<organism evidence="1 2">
    <name type="scientific">Agromyces ramosus</name>
    <dbReference type="NCBI Taxonomy" id="33879"/>
    <lineage>
        <taxon>Bacteria</taxon>
        <taxon>Bacillati</taxon>
        <taxon>Actinomycetota</taxon>
        <taxon>Actinomycetes</taxon>
        <taxon>Micrococcales</taxon>
        <taxon>Microbacteriaceae</taxon>
        <taxon>Agromyces</taxon>
    </lineage>
</organism>
<name>A0ABU0R8P4_9MICO</name>
<evidence type="ECO:0000313" key="2">
    <source>
        <dbReference type="Proteomes" id="UP001239083"/>
    </source>
</evidence>
<comment type="caution">
    <text evidence="1">The sequence shown here is derived from an EMBL/GenBank/DDBJ whole genome shotgun (WGS) entry which is preliminary data.</text>
</comment>
<proteinExistence type="predicted"/>
<reference evidence="1 2" key="1">
    <citation type="submission" date="2023-07" db="EMBL/GenBank/DDBJ databases">
        <title>Comparative genomics of wheat-associated soil bacteria to identify genetic determinants of phenazine resistance.</title>
        <authorList>
            <person name="Mouncey N."/>
        </authorList>
    </citation>
    <scope>NUCLEOTIDE SEQUENCE [LARGE SCALE GENOMIC DNA]</scope>
    <source>
        <strain evidence="1 2">V3I3</strain>
    </source>
</reference>
<keyword evidence="2" id="KW-1185">Reference proteome</keyword>
<sequence>MFVVPTTLASAADYKAWTGETTDPPKITQTLRSCTTLVLDATKTAIYDTDPATGLATDEDVNNALRDATCIQAAAWVALKIDPATGGAIVQATKKRKELGTAVIEYGDTAAAAAARSAAYSDLVPEAAKYLWQRGLLSAEVAHS</sequence>
<accession>A0ABU0R8P4</accession>
<dbReference type="Proteomes" id="UP001239083">
    <property type="component" value="Unassembled WGS sequence"/>
</dbReference>
<dbReference type="EMBL" id="JAUSYY010000001">
    <property type="protein sequence ID" value="MDQ0894430.1"/>
    <property type="molecule type" value="Genomic_DNA"/>
</dbReference>
<evidence type="ECO:0000313" key="1">
    <source>
        <dbReference type="EMBL" id="MDQ0894430.1"/>
    </source>
</evidence>